<dbReference type="InterPro" id="IPR008930">
    <property type="entry name" value="Terpenoid_cyclase/PrenylTrfase"/>
</dbReference>
<dbReference type="EMBL" id="BARS01052602">
    <property type="protein sequence ID" value="GAG43932.1"/>
    <property type="molecule type" value="Genomic_DNA"/>
</dbReference>
<protein>
    <submittedName>
        <fullName evidence="1">Uncharacterized protein</fullName>
    </submittedName>
</protein>
<accession>X0Y9E5</accession>
<gene>
    <name evidence="1" type="ORF">S01H1_78185</name>
</gene>
<feature type="non-terminal residue" evidence="1">
    <location>
        <position position="1"/>
    </location>
</feature>
<dbReference type="AlphaFoldDB" id="X0Y9E5"/>
<evidence type="ECO:0000313" key="1">
    <source>
        <dbReference type="EMBL" id="GAG43932.1"/>
    </source>
</evidence>
<proteinExistence type="predicted"/>
<name>X0Y9E5_9ZZZZ</name>
<dbReference type="SUPFAM" id="SSF48239">
    <property type="entry name" value="Terpenoid cyclases/Protein prenyltransferases"/>
    <property type="match status" value="1"/>
</dbReference>
<comment type="caution">
    <text evidence="1">The sequence shown here is derived from an EMBL/GenBank/DDBJ whole genome shotgun (WGS) entry which is preliminary data.</text>
</comment>
<organism evidence="1">
    <name type="scientific">marine sediment metagenome</name>
    <dbReference type="NCBI Taxonomy" id="412755"/>
    <lineage>
        <taxon>unclassified sequences</taxon>
        <taxon>metagenomes</taxon>
        <taxon>ecological metagenomes</taxon>
    </lineage>
</organism>
<reference evidence="1" key="1">
    <citation type="journal article" date="2014" name="Front. Microbiol.">
        <title>High frequency of phylogenetically diverse reductive dehalogenase-homologous genes in deep subseafloor sedimentary metagenomes.</title>
        <authorList>
            <person name="Kawai M."/>
            <person name="Futagami T."/>
            <person name="Toyoda A."/>
            <person name="Takaki Y."/>
            <person name="Nishi S."/>
            <person name="Hori S."/>
            <person name="Arai W."/>
            <person name="Tsubouchi T."/>
            <person name="Morono Y."/>
            <person name="Uchiyama I."/>
            <person name="Ito T."/>
            <person name="Fujiyama A."/>
            <person name="Inagaki F."/>
            <person name="Takami H."/>
        </authorList>
    </citation>
    <scope>NUCLEOTIDE SEQUENCE</scope>
    <source>
        <strain evidence="1">Expedition CK06-06</strain>
    </source>
</reference>
<sequence length="210" mass="23109">IDLLDLDGDDTPEHDWFEEFATMLLDDQNPDGSWPSSPCYVWTDGRPGYMSDEILSTVWALLILEKITPPPPVITVYVDIKPGSWPNPINTKSKGVIPVAICGTEEFDVTTIDPASVEITMEGVEERVSLLRWSYEDVATPWTGEDGGGHDLEGDGYLDLTLKFSNPEVVDTLGLGAYIGETIALIITGNLKEEEGGTAIEGHDWVWIIK</sequence>